<dbReference type="RefSeq" id="WP_378971583.1">
    <property type="nucleotide sequence ID" value="NZ_JBHTBJ010000017.1"/>
</dbReference>
<reference evidence="2" key="1">
    <citation type="journal article" date="2019" name="Int. J. Syst. Evol. Microbiol.">
        <title>The Global Catalogue of Microorganisms (GCM) 10K type strain sequencing project: providing services to taxonomists for standard genome sequencing and annotation.</title>
        <authorList>
            <consortium name="The Broad Institute Genomics Platform"/>
            <consortium name="The Broad Institute Genome Sequencing Center for Infectious Disease"/>
            <person name="Wu L."/>
            <person name="Ma J."/>
        </authorList>
    </citation>
    <scope>NUCLEOTIDE SEQUENCE [LARGE SCALE GENOMIC DNA]</scope>
    <source>
        <strain evidence="2">XZYJT-10</strain>
    </source>
</reference>
<protein>
    <submittedName>
        <fullName evidence="1">Uncharacterized protein</fullName>
    </submittedName>
</protein>
<gene>
    <name evidence="1" type="ORF">ACFQS1_22665</name>
</gene>
<evidence type="ECO:0000313" key="1">
    <source>
        <dbReference type="EMBL" id="MFC7276803.1"/>
    </source>
</evidence>
<evidence type="ECO:0000313" key="2">
    <source>
        <dbReference type="Proteomes" id="UP001596548"/>
    </source>
</evidence>
<dbReference type="EMBL" id="JBHTBJ010000017">
    <property type="protein sequence ID" value="MFC7276803.1"/>
    <property type="molecule type" value="Genomic_DNA"/>
</dbReference>
<proteinExistence type="predicted"/>
<name>A0ABW2HUE3_9ACTN</name>
<keyword evidence="2" id="KW-1185">Reference proteome</keyword>
<dbReference type="Proteomes" id="UP001596548">
    <property type="component" value="Unassembled WGS sequence"/>
</dbReference>
<organism evidence="1 2">
    <name type="scientific">Paractinoplanes rhizophilus</name>
    <dbReference type="NCBI Taxonomy" id="1416877"/>
    <lineage>
        <taxon>Bacteria</taxon>
        <taxon>Bacillati</taxon>
        <taxon>Actinomycetota</taxon>
        <taxon>Actinomycetes</taxon>
        <taxon>Micromonosporales</taxon>
        <taxon>Micromonosporaceae</taxon>
        <taxon>Paractinoplanes</taxon>
    </lineage>
</organism>
<comment type="caution">
    <text evidence="1">The sequence shown here is derived from an EMBL/GenBank/DDBJ whole genome shotgun (WGS) entry which is preliminary data.</text>
</comment>
<sequence>MPTFNSEEERAAWALAESLSEQARTMMRQAEAALETWKTGKEMNRLRCERKGISASDAEIRWAASANSKNALTDNSFHVGLATMYYGAATASYSRALYLRSRESYR</sequence>
<accession>A0ABW2HUE3</accession>